<dbReference type="EMBL" id="KT266545">
    <property type="protein sequence ID" value="ANS60436.1"/>
    <property type="molecule type" value="mRNA"/>
</dbReference>
<dbReference type="PRINTS" id="PR00109">
    <property type="entry name" value="TYRKINASE"/>
</dbReference>
<dbReference type="Gene3D" id="3.30.200.20">
    <property type="entry name" value="Phosphorylase Kinase, domain 1"/>
    <property type="match status" value="1"/>
</dbReference>
<dbReference type="FunFam" id="1.10.510.10:FF:000165">
    <property type="entry name" value="Tyrosine-protein kinase RYK"/>
    <property type="match status" value="1"/>
</dbReference>
<evidence type="ECO:0000259" key="17">
    <source>
        <dbReference type="PROSITE" id="PS50011"/>
    </source>
</evidence>
<dbReference type="SUPFAM" id="SSF56112">
    <property type="entry name" value="Protein kinase-like (PK-like)"/>
    <property type="match status" value="1"/>
</dbReference>
<evidence type="ECO:0000256" key="9">
    <source>
        <dbReference type="ARBA" id="ARBA00022840"/>
    </source>
</evidence>
<dbReference type="Gene3D" id="1.10.510.10">
    <property type="entry name" value="Transferase(Phosphotransferase) domain 1"/>
    <property type="match status" value="1"/>
</dbReference>
<dbReference type="InterPro" id="IPR038677">
    <property type="entry name" value="WIF_sf"/>
</dbReference>
<dbReference type="GO" id="GO:0007169">
    <property type="term" value="P:cell surface receptor protein tyrosine kinase signaling pathway"/>
    <property type="evidence" value="ECO:0007669"/>
    <property type="project" value="TreeGrafter"/>
</dbReference>
<evidence type="ECO:0000256" key="6">
    <source>
        <dbReference type="ARBA" id="ARBA00022729"/>
    </source>
</evidence>
<dbReference type="InterPro" id="IPR003306">
    <property type="entry name" value="WIF"/>
</dbReference>
<evidence type="ECO:0000256" key="5">
    <source>
        <dbReference type="ARBA" id="ARBA00022692"/>
    </source>
</evidence>
<keyword evidence="3" id="KW-0597">Phosphoprotein</keyword>
<feature type="signal peptide" evidence="16">
    <location>
        <begin position="1"/>
        <end position="22"/>
    </location>
</feature>
<dbReference type="GO" id="GO:0051897">
    <property type="term" value="P:positive regulation of phosphatidylinositol 3-kinase/protein kinase B signal transduction"/>
    <property type="evidence" value="ECO:0007669"/>
    <property type="project" value="TreeGrafter"/>
</dbReference>
<evidence type="ECO:0000256" key="14">
    <source>
        <dbReference type="ARBA" id="ARBA00023180"/>
    </source>
</evidence>
<accession>A0A1B1M0P1</accession>
<keyword evidence="14" id="KW-0325">Glycoprotein</keyword>
<evidence type="ECO:0000256" key="2">
    <source>
        <dbReference type="ARBA" id="ARBA00011902"/>
    </source>
</evidence>
<evidence type="ECO:0000256" key="11">
    <source>
        <dbReference type="ARBA" id="ARBA00023136"/>
    </source>
</evidence>
<dbReference type="Pfam" id="PF02019">
    <property type="entry name" value="WIF"/>
    <property type="match status" value="1"/>
</dbReference>
<proteinExistence type="evidence at transcript level"/>
<keyword evidence="6 16" id="KW-0732">Signal</keyword>
<dbReference type="GO" id="GO:0004714">
    <property type="term" value="F:transmembrane receptor protein tyrosine kinase activity"/>
    <property type="evidence" value="ECO:0007669"/>
    <property type="project" value="UniProtKB-EC"/>
</dbReference>
<comment type="subcellular location">
    <subcellularLocation>
        <location evidence="1">Membrane</location>
        <topology evidence="1">Single-pass membrane protein</topology>
    </subcellularLocation>
</comment>
<keyword evidence="13" id="KW-0675">Receptor</keyword>
<keyword evidence="8 19" id="KW-0418">Kinase</keyword>
<keyword evidence="11 15" id="KW-0472">Membrane</keyword>
<keyword evidence="7" id="KW-0547">Nucleotide-binding</keyword>
<reference evidence="19" key="2">
    <citation type="submission" date="2016-08" db="EMBL/GenBank/DDBJ databases">
        <title>Beta-catenin controls segment polarity in the annelid Platynereis.</title>
        <authorList>
            <person name="Simon F."/>
        </authorList>
    </citation>
    <scope>NUCLEOTIDE SEQUENCE</scope>
</reference>
<dbReference type="Pfam" id="PF07714">
    <property type="entry name" value="PK_Tyr_Ser-Thr"/>
    <property type="match status" value="1"/>
</dbReference>
<dbReference type="PROSITE" id="PS50814">
    <property type="entry name" value="WIF"/>
    <property type="match status" value="1"/>
</dbReference>
<keyword evidence="9" id="KW-0067">ATP-binding</keyword>
<dbReference type="PANTHER" id="PTHR24416:SF349">
    <property type="entry name" value="TYROSINE-PROTEIN KINASE RYK"/>
    <property type="match status" value="1"/>
</dbReference>
<dbReference type="InterPro" id="IPR050122">
    <property type="entry name" value="RTK"/>
</dbReference>
<dbReference type="SMART" id="SM00469">
    <property type="entry name" value="WIF"/>
    <property type="match status" value="1"/>
</dbReference>
<evidence type="ECO:0000256" key="10">
    <source>
        <dbReference type="ARBA" id="ARBA00022989"/>
    </source>
</evidence>
<feature type="transmembrane region" description="Helical" evidence="15">
    <location>
        <begin position="208"/>
        <end position="232"/>
    </location>
</feature>
<evidence type="ECO:0000313" key="19">
    <source>
        <dbReference type="EMBL" id="ANS60436.1"/>
    </source>
</evidence>
<dbReference type="GO" id="GO:0007409">
    <property type="term" value="P:axonogenesis"/>
    <property type="evidence" value="ECO:0007669"/>
    <property type="project" value="TreeGrafter"/>
</dbReference>
<evidence type="ECO:0000256" key="16">
    <source>
        <dbReference type="SAM" id="SignalP"/>
    </source>
</evidence>
<evidence type="ECO:0000256" key="4">
    <source>
        <dbReference type="ARBA" id="ARBA00022679"/>
    </source>
</evidence>
<keyword evidence="4" id="KW-0808">Transferase</keyword>
<name>A0A1B1M0P1_PLADU</name>
<evidence type="ECO:0000256" key="12">
    <source>
        <dbReference type="ARBA" id="ARBA00023137"/>
    </source>
</evidence>
<dbReference type="PANTHER" id="PTHR24416">
    <property type="entry name" value="TYROSINE-PROTEIN KINASE RECEPTOR"/>
    <property type="match status" value="1"/>
</dbReference>
<dbReference type="GO" id="GO:0005524">
    <property type="term" value="F:ATP binding"/>
    <property type="evidence" value="ECO:0007669"/>
    <property type="project" value="UniProtKB-KW"/>
</dbReference>
<dbReference type="InterPro" id="IPR001245">
    <property type="entry name" value="Ser-Thr/Tyr_kinase_cat_dom"/>
</dbReference>
<dbReference type="GO" id="GO:0005886">
    <property type="term" value="C:plasma membrane"/>
    <property type="evidence" value="ECO:0007669"/>
    <property type="project" value="TreeGrafter"/>
</dbReference>
<dbReference type="EC" id="2.7.10.1" evidence="2"/>
<evidence type="ECO:0000256" key="15">
    <source>
        <dbReference type="SAM" id="Phobius"/>
    </source>
</evidence>
<sequence length="588" mass="66390">MCSVKVISLWILLTTLGSFCQGDLDLYMNSTETRRLLGIVGELYYVRMGIINNYALSFNLPIKSQVKDIYFTWRNLRGAPPDMYYKMSLSNSNTRALKDPKPSIAMEGAVPTKVTAFKVTLECTGLVNAEVDVVLQMNISIFSASNLTTLNIKRKKTCLKGNVNELEGDHNHKIIMPDPADLNVSYTFPDKNKQAASPGGFLSTSTNIFYMALGCVCAIVVLVAFIVLIHYFRSQKSNRNERMSCFCCSETSSSQALSHSGHTYLRADTPNNSVATYGGVRRIFTPILEPNPTEVRSMLKEIHIDRNSLTLGDVLIEGAFGRVYHGTLLLEDEKDLASEQDVIVKTVREQVRADQVEKMLKEAVLMKGMCHQNINPIVRACIQDPSQPFLIFPFATEGNLKKFLQSCKMADITSRYGLNTLQLVYMAIQIVRGVQYLHRKRVLHKDIATRNCVVDNQLTVRITDTALSRDLFPMDYHCLGDNENRPVKWLALESLLQRQFSPASDVWMFGVTLWELMTLGQQPYADVDPFEMATYLREGFRISQPLNCPDELFAVMACCWGLNPDERPKFSQLQVCLQDFYAALGRFV</sequence>
<keyword evidence="12" id="KW-0829">Tyrosine-protein kinase</keyword>
<feature type="chain" id="PRO_5008526589" description="receptor protein-tyrosine kinase" evidence="16">
    <location>
        <begin position="23"/>
        <end position="588"/>
    </location>
</feature>
<evidence type="ECO:0000256" key="13">
    <source>
        <dbReference type="ARBA" id="ARBA00023170"/>
    </source>
</evidence>
<keyword evidence="10 15" id="KW-1133">Transmembrane helix</keyword>
<dbReference type="Gene3D" id="2.60.40.2170">
    <property type="entry name" value="Wnt, WIF domain"/>
    <property type="match status" value="1"/>
</dbReference>
<dbReference type="InterPro" id="IPR000719">
    <property type="entry name" value="Prot_kinase_dom"/>
</dbReference>
<evidence type="ECO:0000256" key="1">
    <source>
        <dbReference type="ARBA" id="ARBA00004167"/>
    </source>
</evidence>
<protein>
    <recommendedName>
        <fullName evidence="2">receptor protein-tyrosine kinase</fullName>
        <ecNumber evidence="2">2.7.10.1</ecNumber>
    </recommendedName>
</protein>
<reference evidence="19" key="1">
    <citation type="submission" date="2015-07" db="EMBL/GenBank/DDBJ databases">
        <authorList>
            <person name="Noorani M."/>
        </authorList>
    </citation>
    <scope>NUCLEOTIDE SEQUENCE</scope>
</reference>
<dbReference type="InterPro" id="IPR008266">
    <property type="entry name" value="Tyr_kinase_AS"/>
</dbReference>
<dbReference type="InterPro" id="IPR011009">
    <property type="entry name" value="Kinase-like_dom_sf"/>
</dbReference>
<keyword evidence="5 15" id="KW-0812">Transmembrane</keyword>
<dbReference type="PROSITE" id="PS00109">
    <property type="entry name" value="PROTEIN_KINASE_TYR"/>
    <property type="match status" value="1"/>
</dbReference>
<dbReference type="GO" id="GO:0043235">
    <property type="term" value="C:receptor complex"/>
    <property type="evidence" value="ECO:0007669"/>
    <property type="project" value="TreeGrafter"/>
</dbReference>
<evidence type="ECO:0000256" key="8">
    <source>
        <dbReference type="ARBA" id="ARBA00022777"/>
    </source>
</evidence>
<evidence type="ECO:0000256" key="7">
    <source>
        <dbReference type="ARBA" id="ARBA00022741"/>
    </source>
</evidence>
<feature type="domain" description="Protein kinase" evidence="17">
    <location>
        <begin position="309"/>
        <end position="581"/>
    </location>
</feature>
<evidence type="ECO:0000256" key="3">
    <source>
        <dbReference type="ARBA" id="ARBA00022553"/>
    </source>
</evidence>
<feature type="domain" description="WIF" evidence="18">
    <location>
        <begin position="26"/>
        <end position="158"/>
    </location>
</feature>
<dbReference type="PROSITE" id="PS50011">
    <property type="entry name" value="PROTEIN_KINASE_DOM"/>
    <property type="match status" value="1"/>
</dbReference>
<evidence type="ECO:0000259" key="18">
    <source>
        <dbReference type="PROSITE" id="PS50814"/>
    </source>
</evidence>
<organism evidence="19">
    <name type="scientific">Platynereis dumerilii</name>
    <name type="common">Dumeril's clam worm</name>
    <dbReference type="NCBI Taxonomy" id="6359"/>
    <lineage>
        <taxon>Eukaryota</taxon>
        <taxon>Metazoa</taxon>
        <taxon>Spiralia</taxon>
        <taxon>Lophotrochozoa</taxon>
        <taxon>Annelida</taxon>
        <taxon>Polychaeta</taxon>
        <taxon>Errantia</taxon>
        <taxon>Phyllodocida</taxon>
        <taxon>Nereididae</taxon>
        <taxon>Platynereis</taxon>
    </lineage>
</organism>
<dbReference type="AlphaFoldDB" id="A0A1B1M0P1"/>
<dbReference type="GO" id="GO:0010976">
    <property type="term" value="P:positive regulation of neuron projection development"/>
    <property type="evidence" value="ECO:0007669"/>
    <property type="project" value="TreeGrafter"/>
</dbReference>